<proteinExistence type="predicted"/>
<dbReference type="InterPro" id="IPR025060">
    <property type="entry name" value="DUF3999"/>
</dbReference>
<sequence length="407" mass="44589">MMLLLSLLLWQTMSDPTVPESLRHERPVLVQSSGQASGQACAVIDPAIFSHAAPSLRDLRLFAAGREIPYAITLSQAAQEEDDRATVLHLRRVEGGVAFDLEMPDRPYTEVRLELGGKDYTVAAKVWGANTPDTEGRELGSYTLFDMTAERLSRQTTISLAESQFRYLHVVLTTAGAMPSVLGAEIPPSREAQTVYTTVAKSVALTKRGTDSVAVFRLPARVPVERIVVVMDAGLRESFSRHVRVTARSDATGSATETIEGEIARVSKGERKLDAMSFPAALGANLQGDATVEVAVENGDQAILPIASIQMEMRRRELCFDAFGGAPMLLYGGDLPGPSYGYAQSFVPAEHPLKARFGLERPNPQFRTLVDERPFWARNGEWLWMGLVLMIGVVGTLGIRYAQRGRW</sequence>
<gene>
    <name evidence="2" type="ORF">SAMN05421771_4206</name>
</gene>
<evidence type="ECO:0000313" key="2">
    <source>
        <dbReference type="EMBL" id="SFS21465.1"/>
    </source>
</evidence>
<dbReference type="Proteomes" id="UP000199024">
    <property type="component" value="Unassembled WGS sequence"/>
</dbReference>
<organism evidence="2 3">
    <name type="scientific">Granulicella pectinivorans</name>
    <dbReference type="NCBI Taxonomy" id="474950"/>
    <lineage>
        <taxon>Bacteria</taxon>
        <taxon>Pseudomonadati</taxon>
        <taxon>Acidobacteriota</taxon>
        <taxon>Terriglobia</taxon>
        <taxon>Terriglobales</taxon>
        <taxon>Acidobacteriaceae</taxon>
        <taxon>Granulicella</taxon>
    </lineage>
</organism>
<dbReference type="OrthoDB" id="114219at2"/>
<dbReference type="AlphaFoldDB" id="A0A1I6N0H6"/>
<name>A0A1I6N0H6_9BACT</name>
<evidence type="ECO:0000256" key="1">
    <source>
        <dbReference type="SAM" id="Phobius"/>
    </source>
</evidence>
<dbReference type="RefSeq" id="WP_089843534.1">
    <property type="nucleotide sequence ID" value="NZ_FOZL01000002.1"/>
</dbReference>
<dbReference type="STRING" id="474950.SAMN05421771_4206"/>
<reference evidence="2 3" key="1">
    <citation type="submission" date="2016-10" db="EMBL/GenBank/DDBJ databases">
        <authorList>
            <person name="de Groot N.N."/>
        </authorList>
    </citation>
    <scope>NUCLEOTIDE SEQUENCE [LARGE SCALE GENOMIC DNA]</scope>
    <source>
        <strain evidence="2 3">DSM 21001</strain>
    </source>
</reference>
<keyword evidence="1" id="KW-1133">Transmembrane helix</keyword>
<dbReference type="EMBL" id="FOZL01000002">
    <property type="protein sequence ID" value="SFS21465.1"/>
    <property type="molecule type" value="Genomic_DNA"/>
</dbReference>
<keyword evidence="1" id="KW-0472">Membrane</keyword>
<keyword evidence="3" id="KW-1185">Reference proteome</keyword>
<keyword evidence="1" id="KW-0812">Transmembrane</keyword>
<dbReference type="Pfam" id="PF13163">
    <property type="entry name" value="DUF3999"/>
    <property type="match status" value="1"/>
</dbReference>
<protein>
    <submittedName>
        <fullName evidence="2">Uncharacterized protein</fullName>
    </submittedName>
</protein>
<accession>A0A1I6N0H6</accession>
<feature type="transmembrane region" description="Helical" evidence="1">
    <location>
        <begin position="382"/>
        <end position="402"/>
    </location>
</feature>
<evidence type="ECO:0000313" key="3">
    <source>
        <dbReference type="Proteomes" id="UP000199024"/>
    </source>
</evidence>